<evidence type="ECO:0000256" key="1">
    <source>
        <dbReference type="PROSITE-ProRule" id="PRU00371"/>
    </source>
</evidence>
<evidence type="ECO:0008006" key="7">
    <source>
        <dbReference type="Google" id="ProtNLM"/>
    </source>
</evidence>
<feature type="non-terminal residue" evidence="5">
    <location>
        <position position="186"/>
    </location>
</feature>
<comment type="subcellular location">
    <subcellularLocation>
        <location evidence="1">Nucleus</location>
    </subcellularLocation>
</comment>
<feature type="compositionally biased region" description="Basic residues" evidence="2">
    <location>
        <begin position="109"/>
        <end position="120"/>
    </location>
</feature>
<dbReference type="GO" id="GO:0003677">
    <property type="term" value="F:DNA binding"/>
    <property type="evidence" value="ECO:0007669"/>
    <property type="project" value="InterPro"/>
</dbReference>
<accession>A0A8J9VVB0</accession>
<reference evidence="5" key="1">
    <citation type="submission" date="2021-12" db="EMBL/GenBank/DDBJ databases">
        <authorList>
            <person name="Martin H S."/>
        </authorList>
    </citation>
    <scope>NUCLEOTIDE SEQUENCE</scope>
</reference>
<gene>
    <name evidence="5" type="ORF">BINO364_LOCUS13445</name>
</gene>
<dbReference type="AlphaFoldDB" id="A0A8J9VVB0"/>
<feature type="compositionally biased region" description="Basic and acidic residues" evidence="2">
    <location>
        <begin position="16"/>
        <end position="25"/>
    </location>
</feature>
<dbReference type="InterPro" id="IPR039353">
    <property type="entry name" value="TF_Adf1"/>
</dbReference>
<dbReference type="PROSITE" id="PS51029">
    <property type="entry name" value="MADF"/>
    <property type="match status" value="1"/>
</dbReference>
<feature type="compositionally biased region" description="Polar residues" evidence="2">
    <location>
        <begin position="29"/>
        <end position="38"/>
    </location>
</feature>
<dbReference type="EMBL" id="OV170227">
    <property type="protein sequence ID" value="CAH0728200.1"/>
    <property type="molecule type" value="Genomic_DNA"/>
</dbReference>
<evidence type="ECO:0000313" key="6">
    <source>
        <dbReference type="Proteomes" id="UP000838878"/>
    </source>
</evidence>
<dbReference type="PANTHER" id="PTHR12243">
    <property type="entry name" value="MADF DOMAIN TRANSCRIPTION FACTOR"/>
    <property type="match status" value="1"/>
</dbReference>
<evidence type="ECO:0000259" key="4">
    <source>
        <dbReference type="PROSITE" id="PS51031"/>
    </source>
</evidence>
<sequence length="186" mass="21526">METSVDELKKKWRGLRDTFGKELKKNNNKKSGQTTATEPESKWPYFKLLLFLENSMSRRDLKSSVPSTSEISDGEDQDSANASSCSEYLPPSPSSGRYLKPNSELTPKKIFKSPKKKDKRRQPDEIDTRLLQIEEEKLKCFRESTNDPDAQFLMSLLPFLKDIPKHRKLIVRAKLQQVFIDEPQMT</sequence>
<evidence type="ECO:0000313" key="5">
    <source>
        <dbReference type="EMBL" id="CAH0728200.1"/>
    </source>
</evidence>
<evidence type="ECO:0000259" key="3">
    <source>
        <dbReference type="PROSITE" id="PS51029"/>
    </source>
</evidence>
<feature type="domain" description="MADF" evidence="3">
    <location>
        <begin position="1"/>
        <end position="57"/>
    </location>
</feature>
<dbReference type="Pfam" id="PF10545">
    <property type="entry name" value="MADF_DNA_bdg"/>
    <property type="match status" value="1"/>
</dbReference>
<dbReference type="Pfam" id="PF02944">
    <property type="entry name" value="BESS"/>
    <property type="match status" value="1"/>
</dbReference>
<dbReference type="GO" id="GO:0005634">
    <property type="term" value="C:nucleus"/>
    <property type="evidence" value="ECO:0007669"/>
    <property type="project" value="UniProtKB-SubCell"/>
</dbReference>
<dbReference type="InterPro" id="IPR006578">
    <property type="entry name" value="MADF-dom"/>
</dbReference>
<keyword evidence="6" id="KW-1185">Reference proteome</keyword>
<keyword evidence="1" id="KW-0539">Nucleus</keyword>
<name>A0A8J9VVB0_9NEOP</name>
<dbReference type="PROSITE" id="PS51031">
    <property type="entry name" value="BESS"/>
    <property type="match status" value="1"/>
</dbReference>
<feature type="region of interest" description="Disordered" evidence="2">
    <location>
        <begin position="59"/>
        <end position="127"/>
    </location>
</feature>
<proteinExistence type="predicted"/>
<feature type="region of interest" description="Disordered" evidence="2">
    <location>
        <begin position="16"/>
        <end position="39"/>
    </location>
</feature>
<evidence type="ECO:0000256" key="2">
    <source>
        <dbReference type="SAM" id="MobiDB-lite"/>
    </source>
</evidence>
<dbReference type="Proteomes" id="UP000838878">
    <property type="component" value="Chromosome 7"/>
</dbReference>
<dbReference type="InterPro" id="IPR004210">
    <property type="entry name" value="BESS_motif"/>
</dbReference>
<organism evidence="5 6">
    <name type="scientific">Brenthis ino</name>
    <name type="common">lesser marbled fritillary</name>
    <dbReference type="NCBI Taxonomy" id="405034"/>
    <lineage>
        <taxon>Eukaryota</taxon>
        <taxon>Metazoa</taxon>
        <taxon>Ecdysozoa</taxon>
        <taxon>Arthropoda</taxon>
        <taxon>Hexapoda</taxon>
        <taxon>Insecta</taxon>
        <taxon>Pterygota</taxon>
        <taxon>Neoptera</taxon>
        <taxon>Endopterygota</taxon>
        <taxon>Lepidoptera</taxon>
        <taxon>Glossata</taxon>
        <taxon>Ditrysia</taxon>
        <taxon>Papilionoidea</taxon>
        <taxon>Nymphalidae</taxon>
        <taxon>Heliconiinae</taxon>
        <taxon>Argynnini</taxon>
        <taxon>Brenthis</taxon>
    </lineage>
</organism>
<dbReference type="OrthoDB" id="6159213at2759"/>
<dbReference type="PANTHER" id="PTHR12243:SF67">
    <property type="entry name" value="COREPRESSOR OF PANGOLIN, ISOFORM A-RELATED"/>
    <property type="match status" value="1"/>
</dbReference>
<protein>
    <recommendedName>
        <fullName evidence="7">BESS domain-containing protein</fullName>
    </recommendedName>
</protein>
<feature type="domain" description="BESS" evidence="4">
    <location>
        <begin position="146"/>
        <end position="185"/>
    </location>
</feature>